<comment type="similarity">
    <text evidence="4">Belongs to the radical SAM superfamily. KamA family.</text>
</comment>
<feature type="domain" description="Radical SAM core" evidence="16">
    <location>
        <begin position="161"/>
        <end position="376"/>
    </location>
</feature>
<dbReference type="InterPro" id="IPR058240">
    <property type="entry name" value="rSAM_sf"/>
</dbReference>
<dbReference type="EMBL" id="CP003221">
    <property type="protein sequence ID" value="EGJ50413.1"/>
    <property type="molecule type" value="Genomic_DNA"/>
</dbReference>
<dbReference type="Pfam" id="PF12544">
    <property type="entry name" value="LAM_C"/>
    <property type="match status" value="1"/>
</dbReference>
<evidence type="ECO:0000259" key="16">
    <source>
        <dbReference type="PROSITE" id="PS51918"/>
    </source>
</evidence>
<protein>
    <recommendedName>
        <fullName evidence="6">L-lysine 2,3-aminomutase</fullName>
        <ecNumber evidence="5">5.4.3.2</ecNumber>
    </recommendedName>
</protein>
<comment type="catalytic activity">
    <reaction evidence="1">
        <text>L-lysine = (3S)-3,6-diaminohexanoate</text>
        <dbReference type="Rhea" id="RHEA:19177"/>
        <dbReference type="ChEBI" id="CHEBI:32551"/>
        <dbReference type="ChEBI" id="CHEBI:57434"/>
        <dbReference type="EC" id="5.4.3.2"/>
    </reaction>
</comment>
<comment type="cofactor">
    <cofactor evidence="3">
        <name>[4Fe-4S] cluster</name>
        <dbReference type="ChEBI" id="CHEBI:49883"/>
    </cofactor>
</comment>
<evidence type="ECO:0000256" key="13">
    <source>
        <dbReference type="ARBA" id="ARBA00023235"/>
    </source>
</evidence>
<evidence type="ECO:0000313" key="18">
    <source>
        <dbReference type="Proteomes" id="UP000007844"/>
    </source>
</evidence>
<dbReference type="KEGG" id="daf:Desaf_2084"/>
<keyword evidence="7 14" id="KW-0004">4Fe-4S</keyword>
<evidence type="ECO:0000256" key="11">
    <source>
        <dbReference type="ARBA" id="ARBA00023004"/>
    </source>
</evidence>
<feature type="binding site" evidence="14">
    <location>
        <position position="179"/>
    </location>
    <ligand>
        <name>[4Fe-4S] cluster</name>
        <dbReference type="ChEBI" id="CHEBI:49883"/>
        <note>4Fe-4S-S-AdoMet</note>
    </ligand>
</feature>
<dbReference type="PROSITE" id="PS51918">
    <property type="entry name" value="RADICAL_SAM"/>
    <property type="match status" value="1"/>
</dbReference>
<evidence type="ECO:0000256" key="5">
    <source>
        <dbReference type="ARBA" id="ARBA00012144"/>
    </source>
</evidence>
<feature type="binding site" evidence="14">
    <location>
        <position position="182"/>
    </location>
    <ligand>
        <name>[4Fe-4S] cluster</name>
        <dbReference type="ChEBI" id="CHEBI:49883"/>
        <note>4Fe-4S-S-AdoMet</note>
    </ligand>
</feature>
<keyword evidence="9 14" id="KW-0479">Metal-binding</keyword>
<dbReference type="PANTHER" id="PTHR30538:SF1">
    <property type="entry name" value="L-LYSINE 2,3-AMINOMUTASE"/>
    <property type="match status" value="1"/>
</dbReference>
<name>F3Z3P1_DESAF</name>
<gene>
    <name evidence="17" type="ORF">Desaf_2084</name>
</gene>
<dbReference type="NCBIfam" id="TIGR00238">
    <property type="entry name" value="KamA family radical SAM protein"/>
    <property type="match status" value="1"/>
</dbReference>
<dbReference type="EC" id="5.4.3.2" evidence="5"/>
<dbReference type="Pfam" id="PF04055">
    <property type="entry name" value="Radical_SAM"/>
    <property type="match status" value="1"/>
</dbReference>
<reference evidence="17 18" key="1">
    <citation type="journal article" date="2011" name="J. Bacteriol.">
        <title>Genome sequence of the mercury-methylating and pleomorphic Desulfovibrio africanus Strain Walvis Bay.</title>
        <authorList>
            <person name="Brown S.D."/>
            <person name="Wall J.D."/>
            <person name="Kucken A.M."/>
            <person name="Gilmour C.C."/>
            <person name="Podar M."/>
            <person name="Brandt C.C."/>
            <person name="Teshima H."/>
            <person name="Detter J.C."/>
            <person name="Han C.S."/>
            <person name="Land M.L."/>
            <person name="Lucas S."/>
            <person name="Han J."/>
            <person name="Pennacchio L."/>
            <person name="Nolan M."/>
            <person name="Pitluck S."/>
            <person name="Woyke T."/>
            <person name="Goodwin L."/>
            <person name="Palumbo A.V."/>
            <person name="Elias D.A."/>
        </authorList>
    </citation>
    <scope>NUCLEOTIDE SEQUENCE [LARGE SCALE GENOMIC DNA]</scope>
    <source>
        <strain evidence="17 18">Walvis Bay</strain>
    </source>
</reference>
<sequence>MLDSGDVPLEPLPSVVTAKPRKRQTLLTLPFAPFPPTRTRDRGPVFPVGPKTQAFRNSFYPRVADAQWNDWRWQLKSRITSYQDLGSMLALSEAEQAAANCGAPLPLAITPYYLSLFHDQGPDNGVRRSIVPTGFERLVNPGEAEDPLGEDHHSPVPGLVHRYPDRVLFLTTDYCAAYCRYCTRSRRVGKKACSSGNRKHWDAAIDYIARTPSVRDVLLSGGDPLTMSDAALDYLLGRIRAIPHVEVMRIGTKAPMVLPQRITPQLTRVLRRYHPLMISVHCTHPGELSPESAEAFKRLADAGIPLGSQTVLLKGINDDVPTLKSLMHGLLKNRVRPYYLYHCDPVQGTGHFRTSVAKGVEMIEGLRGHTSGYAIPTFVVDAPGGGGKIPVNPDYIVGQDGDDLVLRNFEKKQFRTHDPLTAPACGMGDK</sequence>
<dbReference type="InterPro" id="IPR007197">
    <property type="entry name" value="rSAM"/>
</dbReference>
<dbReference type="Proteomes" id="UP000007844">
    <property type="component" value="Chromosome"/>
</dbReference>
<dbReference type="HOGENOM" id="CLU_032161_0_1_7"/>
<dbReference type="CDD" id="cd01335">
    <property type="entry name" value="Radical_SAM"/>
    <property type="match status" value="1"/>
</dbReference>
<evidence type="ECO:0000256" key="12">
    <source>
        <dbReference type="ARBA" id="ARBA00023014"/>
    </source>
</evidence>
<dbReference type="InterPro" id="IPR013785">
    <property type="entry name" value="Aldolase_TIM"/>
</dbReference>
<organism evidence="17 18">
    <name type="scientific">Desulfocurvibacter africanus subsp. africanus str. Walvis Bay</name>
    <dbReference type="NCBI Taxonomy" id="690850"/>
    <lineage>
        <taxon>Bacteria</taxon>
        <taxon>Pseudomonadati</taxon>
        <taxon>Thermodesulfobacteriota</taxon>
        <taxon>Desulfovibrionia</taxon>
        <taxon>Desulfovibrionales</taxon>
        <taxon>Desulfovibrionaceae</taxon>
        <taxon>Desulfocurvibacter</taxon>
    </lineage>
</organism>
<dbReference type="InterPro" id="IPR003739">
    <property type="entry name" value="Lys_aminomutase/Glu_NH3_mut"/>
</dbReference>
<dbReference type="GO" id="GO:0051539">
    <property type="term" value="F:4 iron, 4 sulfur cluster binding"/>
    <property type="evidence" value="ECO:0007669"/>
    <property type="project" value="UniProtKB-KW"/>
</dbReference>
<keyword evidence="12 14" id="KW-0411">Iron-sulfur</keyword>
<evidence type="ECO:0000256" key="4">
    <source>
        <dbReference type="ARBA" id="ARBA00008703"/>
    </source>
</evidence>
<keyword evidence="10 15" id="KW-0663">Pyridoxal phosphate</keyword>
<evidence type="ECO:0000256" key="1">
    <source>
        <dbReference type="ARBA" id="ARBA00000911"/>
    </source>
</evidence>
<keyword evidence="18" id="KW-1185">Reference proteome</keyword>
<dbReference type="SFLD" id="SFLDF00283">
    <property type="entry name" value="L-lysine_2_3-aminomutase_(LAM"/>
    <property type="match status" value="1"/>
</dbReference>
<evidence type="ECO:0000256" key="14">
    <source>
        <dbReference type="PIRSR" id="PIRSR004911-1"/>
    </source>
</evidence>
<dbReference type="GO" id="GO:0050066">
    <property type="term" value="F:L-lysine 2,3-aminomutase activity"/>
    <property type="evidence" value="ECO:0007669"/>
    <property type="project" value="UniProtKB-EC"/>
</dbReference>
<dbReference type="SFLD" id="SFLDS00029">
    <property type="entry name" value="Radical_SAM"/>
    <property type="match status" value="1"/>
</dbReference>
<dbReference type="PANTHER" id="PTHR30538">
    <property type="entry name" value="LYSINE 2,3-AMINOMUTASE-RELATED"/>
    <property type="match status" value="1"/>
</dbReference>
<dbReference type="AlphaFoldDB" id="F3Z3P1"/>
<evidence type="ECO:0000256" key="10">
    <source>
        <dbReference type="ARBA" id="ARBA00022898"/>
    </source>
</evidence>
<evidence type="ECO:0000256" key="7">
    <source>
        <dbReference type="ARBA" id="ARBA00022485"/>
    </source>
</evidence>
<evidence type="ECO:0000313" key="17">
    <source>
        <dbReference type="EMBL" id="EGJ50413.1"/>
    </source>
</evidence>
<accession>F3Z3P1</accession>
<evidence type="ECO:0000256" key="2">
    <source>
        <dbReference type="ARBA" id="ARBA00001933"/>
    </source>
</evidence>
<evidence type="ECO:0000256" key="15">
    <source>
        <dbReference type="PIRSR" id="PIRSR603739-50"/>
    </source>
</evidence>
<dbReference type="Gene3D" id="6.10.140.1170">
    <property type="match status" value="1"/>
</dbReference>
<proteinExistence type="inferred from homology"/>
<dbReference type="eggNOG" id="COG1509">
    <property type="taxonomic scope" value="Bacteria"/>
</dbReference>
<feature type="modified residue" description="N6-(pyridoxal phosphate)lysine" evidence="15">
    <location>
        <position position="388"/>
    </location>
</feature>
<dbReference type="InterPro" id="IPR022459">
    <property type="entry name" value="Lysine_aminomutase"/>
</dbReference>
<evidence type="ECO:0000256" key="9">
    <source>
        <dbReference type="ARBA" id="ARBA00022723"/>
    </source>
</evidence>
<keyword evidence="8" id="KW-0949">S-adenosyl-L-methionine</keyword>
<dbReference type="GO" id="GO:0046872">
    <property type="term" value="F:metal ion binding"/>
    <property type="evidence" value="ECO:0007669"/>
    <property type="project" value="UniProtKB-KW"/>
</dbReference>
<dbReference type="SUPFAM" id="SSF102114">
    <property type="entry name" value="Radical SAM enzymes"/>
    <property type="match status" value="1"/>
</dbReference>
<feature type="binding site" evidence="14">
    <location>
        <position position="175"/>
    </location>
    <ligand>
        <name>[4Fe-4S] cluster</name>
        <dbReference type="ChEBI" id="CHEBI:49883"/>
        <note>4Fe-4S-S-AdoMet</note>
    </ligand>
</feature>
<dbReference type="STRING" id="690850.Desaf_2084"/>
<comment type="cofactor">
    <cofactor evidence="2 15">
        <name>pyridoxal 5'-phosphate</name>
        <dbReference type="ChEBI" id="CHEBI:597326"/>
    </cofactor>
</comment>
<evidence type="ECO:0000256" key="3">
    <source>
        <dbReference type="ARBA" id="ARBA00001966"/>
    </source>
</evidence>
<dbReference type="InterPro" id="IPR025895">
    <property type="entry name" value="LAM_C_dom"/>
</dbReference>
<evidence type="ECO:0000256" key="8">
    <source>
        <dbReference type="ARBA" id="ARBA00022691"/>
    </source>
</evidence>
<dbReference type="PIRSF" id="PIRSF004911">
    <property type="entry name" value="DUF160"/>
    <property type="match status" value="1"/>
</dbReference>
<evidence type="ECO:0000256" key="6">
    <source>
        <dbReference type="ARBA" id="ARBA00022363"/>
    </source>
</evidence>
<keyword evidence="11" id="KW-0408">Iron</keyword>
<dbReference type="Gene3D" id="3.20.20.70">
    <property type="entry name" value="Aldolase class I"/>
    <property type="match status" value="1"/>
</dbReference>
<dbReference type="SFLD" id="SFLDG01070">
    <property type="entry name" value="PLP-dependent"/>
    <property type="match status" value="1"/>
</dbReference>
<keyword evidence="13" id="KW-0413">Isomerase</keyword>